<evidence type="ECO:0000313" key="2">
    <source>
        <dbReference type="Proteomes" id="UP001380953"/>
    </source>
</evidence>
<evidence type="ECO:0000313" key="1">
    <source>
        <dbReference type="EMBL" id="MEJ8302741.1"/>
    </source>
</evidence>
<gene>
    <name evidence="1" type="ORF">WKI47_02295</name>
</gene>
<protein>
    <submittedName>
        <fullName evidence="1">Uncharacterized protein</fullName>
    </submittedName>
</protein>
<dbReference type="Proteomes" id="UP001380953">
    <property type="component" value="Unassembled WGS sequence"/>
</dbReference>
<sequence>MRRPLIFLLIIAVVSIFLLSIFHQEPPKTEARTLRLTCMNQIPKWPCEDYESTDSKVIFAFEQAIAGGEKQPGNVSYIAEYQLDLIGEQETKSYGFGLGPDRTWNGSFVKFTDSSTAYLLDKEVANGLREILGK</sequence>
<proteinExistence type="predicted"/>
<comment type="caution">
    <text evidence="1">The sequence shown here is derived from an EMBL/GenBank/DDBJ whole genome shotgun (WGS) entry which is preliminary data.</text>
</comment>
<reference evidence="1" key="1">
    <citation type="submission" date="2024-03" db="EMBL/GenBank/DDBJ databases">
        <title>Whole genome sequecning of epiphytes from Marcgravia umbellata leaves.</title>
        <authorList>
            <person name="Kumar G."/>
            <person name="Savka M.A."/>
        </authorList>
    </citation>
    <scope>NUCLEOTIDE SEQUENCE</scope>
    <source>
        <strain evidence="1">RIT_BL5</strain>
    </source>
</reference>
<keyword evidence="2" id="KW-1185">Reference proteome</keyword>
<dbReference type="EMBL" id="JBBKAR010000004">
    <property type="protein sequence ID" value="MEJ8302741.1"/>
    <property type="molecule type" value="Genomic_DNA"/>
</dbReference>
<organism evidence="1 2">
    <name type="scientific">Saccharibacillus sacchari</name>
    <dbReference type="NCBI Taxonomy" id="456493"/>
    <lineage>
        <taxon>Bacteria</taxon>
        <taxon>Bacillati</taxon>
        <taxon>Bacillota</taxon>
        <taxon>Bacilli</taxon>
        <taxon>Bacillales</taxon>
        <taxon>Paenibacillaceae</taxon>
        <taxon>Saccharibacillus</taxon>
    </lineage>
</organism>
<name>A0ACC6P766_9BACL</name>
<accession>A0ACC6P766</accession>